<dbReference type="Gene3D" id="3.90.1680.20">
    <property type="match status" value="1"/>
</dbReference>
<evidence type="ECO:0000313" key="1">
    <source>
        <dbReference type="EMBL" id="SMO52920.1"/>
    </source>
</evidence>
<organism evidence="1 2">
    <name type="scientific">Paracoccus laeviglucosivorans</name>
    <dbReference type="NCBI Taxonomy" id="1197861"/>
    <lineage>
        <taxon>Bacteria</taxon>
        <taxon>Pseudomonadati</taxon>
        <taxon>Pseudomonadota</taxon>
        <taxon>Alphaproteobacteria</taxon>
        <taxon>Rhodobacterales</taxon>
        <taxon>Paracoccaceae</taxon>
        <taxon>Paracoccus</taxon>
    </lineage>
</organism>
<sequence length="37" mass="4172">MFIPDYLAPIIRHGDEGAEMAMARWGMPSLPRGLKSR</sequence>
<gene>
    <name evidence="1" type="ORF">SAMN06265221_103299</name>
</gene>
<dbReference type="EMBL" id="FXTK01000003">
    <property type="protein sequence ID" value="SMO52920.1"/>
    <property type="molecule type" value="Genomic_DNA"/>
</dbReference>
<name>A0A521C2H0_9RHOB</name>
<dbReference type="Proteomes" id="UP000319014">
    <property type="component" value="Unassembled WGS sequence"/>
</dbReference>
<keyword evidence="2" id="KW-1185">Reference proteome</keyword>
<reference evidence="1 2" key="1">
    <citation type="submission" date="2017-05" db="EMBL/GenBank/DDBJ databases">
        <authorList>
            <person name="Varghese N."/>
            <person name="Submissions S."/>
        </authorList>
    </citation>
    <scope>NUCLEOTIDE SEQUENCE [LARGE SCALE GENOMIC DNA]</scope>
    <source>
        <strain evidence="1 2">DSM 100094</strain>
    </source>
</reference>
<proteinExistence type="predicted"/>
<protein>
    <submittedName>
        <fullName evidence="1">Uncharacterized protein</fullName>
    </submittedName>
</protein>
<dbReference type="SUPFAM" id="SSF143081">
    <property type="entry name" value="BB1717-like"/>
    <property type="match status" value="1"/>
</dbReference>
<dbReference type="InterPro" id="IPR036590">
    <property type="entry name" value="SRAP-like"/>
</dbReference>
<dbReference type="AlphaFoldDB" id="A0A521C2H0"/>
<accession>A0A521C2H0</accession>
<evidence type="ECO:0000313" key="2">
    <source>
        <dbReference type="Proteomes" id="UP000319014"/>
    </source>
</evidence>